<dbReference type="Proteomes" id="UP001549313">
    <property type="component" value="Unassembled WGS sequence"/>
</dbReference>
<evidence type="ECO:0000256" key="2">
    <source>
        <dbReference type="ARBA" id="ARBA00023134"/>
    </source>
</evidence>
<comment type="caution">
    <text evidence="3">The sequence shown here is derived from an EMBL/GenBank/DDBJ whole genome shotgun (WGS) entry which is preliminary data.</text>
</comment>
<dbReference type="Gene3D" id="2.40.30.10">
    <property type="entry name" value="Translation factors"/>
    <property type="match status" value="1"/>
</dbReference>
<dbReference type="RefSeq" id="WP_354087379.1">
    <property type="nucleotide sequence ID" value="NZ_JBEPTF010000001.1"/>
</dbReference>
<keyword evidence="2" id="KW-0342">GTP-binding</keyword>
<evidence type="ECO:0000313" key="4">
    <source>
        <dbReference type="Proteomes" id="UP001549313"/>
    </source>
</evidence>
<gene>
    <name evidence="3" type="ORF">ABIE19_000342</name>
</gene>
<accession>A0ABV2R776</accession>
<dbReference type="InterPro" id="IPR009001">
    <property type="entry name" value="Transl_elong_EF1A/Init_IF2_C"/>
</dbReference>
<reference evidence="3 4" key="1">
    <citation type="submission" date="2024-06" db="EMBL/GenBank/DDBJ databases">
        <title>Sorghum-associated microbial communities from plants grown in Nebraska, USA.</title>
        <authorList>
            <person name="Schachtman D."/>
        </authorList>
    </citation>
    <scope>NUCLEOTIDE SEQUENCE [LARGE SCALE GENOMIC DNA]</scope>
    <source>
        <strain evidence="3 4">2814</strain>
    </source>
</reference>
<proteinExistence type="predicted"/>
<protein>
    <submittedName>
        <fullName evidence="3">Translation elongation factor EF-Tu-like GTPase</fullName>
    </submittedName>
</protein>
<keyword evidence="4" id="KW-1185">Reference proteome</keyword>
<organism evidence="3 4">
    <name type="scientific">Brevundimonas faecalis</name>
    <dbReference type="NCBI Taxonomy" id="947378"/>
    <lineage>
        <taxon>Bacteria</taxon>
        <taxon>Pseudomonadati</taxon>
        <taxon>Pseudomonadota</taxon>
        <taxon>Alphaproteobacteria</taxon>
        <taxon>Caulobacterales</taxon>
        <taxon>Caulobacteraceae</taxon>
        <taxon>Brevundimonas</taxon>
    </lineage>
</organism>
<dbReference type="SUPFAM" id="SSF50465">
    <property type="entry name" value="EF-Tu/eEF-1alpha/eIF2-gamma C-terminal domain"/>
    <property type="match status" value="1"/>
</dbReference>
<dbReference type="EMBL" id="JBEPTF010000001">
    <property type="protein sequence ID" value="MET4682433.1"/>
    <property type="molecule type" value="Genomic_DNA"/>
</dbReference>
<name>A0ABV2R776_9CAUL</name>
<evidence type="ECO:0000313" key="3">
    <source>
        <dbReference type="EMBL" id="MET4682433.1"/>
    </source>
</evidence>
<evidence type="ECO:0000256" key="1">
    <source>
        <dbReference type="ARBA" id="ARBA00022741"/>
    </source>
</evidence>
<keyword evidence="1" id="KW-0547">Nucleotide-binding</keyword>
<sequence length="106" mass="11623">MAVQDGLIKVRASVRLLSTEEGGRTDPIKGGYRPNHNFFGPDSREMTIGLIDLPDGVELRPGETMDLTIAFWAWPGLVGQIHPGRRWSIQEGARLVGVGTVKDVLE</sequence>